<reference evidence="1 2" key="1">
    <citation type="submission" date="2021-06" db="EMBL/GenBank/DDBJ databases">
        <authorList>
            <person name="Palmer J.M."/>
        </authorList>
    </citation>
    <scope>NUCLEOTIDE SEQUENCE [LARGE SCALE GENOMIC DNA]</scope>
    <source>
        <strain evidence="1 2">XC_2019</strain>
        <tissue evidence="1">Muscle</tissue>
    </source>
</reference>
<sequence length="105" mass="12207">MLHWILQPLRAIFQKNAQLNKKPLQANMKINVVTLLDFKSILSIQTLCHVKNWSDLNVSDHETNVFISFIQLHKDNLSKYKELFSASLQVNLLLEKQSPSLLNHK</sequence>
<comment type="caution">
    <text evidence="1">The sequence shown here is derived from an EMBL/GenBank/DDBJ whole genome shotgun (WGS) entry which is preliminary data.</text>
</comment>
<evidence type="ECO:0000313" key="2">
    <source>
        <dbReference type="Proteomes" id="UP001434883"/>
    </source>
</evidence>
<proteinExistence type="predicted"/>
<dbReference type="EMBL" id="JAHRIN010052509">
    <property type="protein sequence ID" value="MEQ2210166.1"/>
    <property type="molecule type" value="Genomic_DNA"/>
</dbReference>
<gene>
    <name evidence="1" type="ORF">XENOCAPTIV_009201</name>
</gene>
<accession>A0ABV0RPS2</accession>
<keyword evidence="2" id="KW-1185">Reference proteome</keyword>
<dbReference type="Proteomes" id="UP001434883">
    <property type="component" value="Unassembled WGS sequence"/>
</dbReference>
<evidence type="ECO:0000313" key="1">
    <source>
        <dbReference type="EMBL" id="MEQ2210166.1"/>
    </source>
</evidence>
<organism evidence="1 2">
    <name type="scientific">Xenoophorus captivus</name>
    <dbReference type="NCBI Taxonomy" id="1517983"/>
    <lineage>
        <taxon>Eukaryota</taxon>
        <taxon>Metazoa</taxon>
        <taxon>Chordata</taxon>
        <taxon>Craniata</taxon>
        <taxon>Vertebrata</taxon>
        <taxon>Euteleostomi</taxon>
        <taxon>Actinopterygii</taxon>
        <taxon>Neopterygii</taxon>
        <taxon>Teleostei</taxon>
        <taxon>Neoteleostei</taxon>
        <taxon>Acanthomorphata</taxon>
        <taxon>Ovalentaria</taxon>
        <taxon>Atherinomorphae</taxon>
        <taxon>Cyprinodontiformes</taxon>
        <taxon>Goodeidae</taxon>
        <taxon>Xenoophorus</taxon>
    </lineage>
</organism>
<name>A0ABV0RPS2_9TELE</name>
<protein>
    <submittedName>
        <fullName evidence="1">Uncharacterized protein</fullName>
    </submittedName>
</protein>